<dbReference type="NCBIfam" id="NF011397">
    <property type="entry name" value="PRK14822.1"/>
    <property type="match status" value="1"/>
</dbReference>
<keyword evidence="13" id="KW-1185">Reference proteome</keyword>
<feature type="binding site" evidence="10">
    <location>
        <begin position="192"/>
        <end position="193"/>
    </location>
    <ligand>
        <name>substrate</name>
    </ligand>
</feature>
<sequence>MESTKKETWRWNELVFATGNEHKVTELNAMIEPILGIRVVGLSAFTGLPEIVEDRDTFAGNAAKKAETIANHLQRPVAADDSGLTVAALNGAPGVHSARYAGERATDAENNAKLLAALADVPAGERQASFVCVLALAVPGKPTDTVRGECTGLIGQVPKGDNGFGYDPLFQLPDYAKTMAELVPEEKNRISHRAKAVKQLIAYLNERYRFHQ</sequence>
<evidence type="ECO:0000313" key="12">
    <source>
        <dbReference type="EMBL" id="PTM58222.1"/>
    </source>
</evidence>
<evidence type="ECO:0000256" key="3">
    <source>
        <dbReference type="ARBA" id="ARBA00022723"/>
    </source>
</evidence>
<evidence type="ECO:0000256" key="6">
    <source>
        <dbReference type="ARBA" id="ARBA00022842"/>
    </source>
</evidence>
<evidence type="ECO:0000256" key="10">
    <source>
        <dbReference type="HAMAP-Rule" id="MF_01405"/>
    </source>
</evidence>
<dbReference type="EMBL" id="PZZP01000001">
    <property type="protein sequence ID" value="PTM58222.1"/>
    <property type="molecule type" value="Genomic_DNA"/>
</dbReference>
<evidence type="ECO:0000256" key="1">
    <source>
        <dbReference type="ARBA" id="ARBA00008023"/>
    </source>
</evidence>
<dbReference type="Gene3D" id="3.90.950.10">
    <property type="match status" value="1"/>
</dbReference>
<dbReference type="Proteomes" id="UP000241639">
    <property type="component" value="Unassembled WGS sequence"/>
</dbReference>
<dbReference type="InterPro" id="IPR029001">
    <property type="entry name" value="ITPase-like_fam"/>
</dbReference>
<comment type="catalytic activity">
    <reaction evidence="9 10">
        <text>XTP + H2O = XMP + diphosphate + H(+)</text>
        <dbReference type="Rhea" id="RHEA:28610"/>
        <dbReference type="ChEBI" id="CHEBI:15377"/>
        <dbReference type="ChEBI" id="CHEBI:15378"/>
        <dbReference type="ChEBI" id="CHEBI:33019"/>
        <dbReference type="ChEBI" id="CHEBI:57464"/>
        <dbReference type="ChEBI" id="CHEBI:61314"/>
        <dbReference type="EC" id="3.6.1.66"/>
    </reaction>
</comment>
<dbReference type="EC" id="3.6.1.66" evidence="10"/>
<proteinExistence type="inferred from homology"/>
<evidence type="ECO:0000256" key="2">
    <source>
        <dbReference type="ARBA" id="ARBA00011738"/>
    </source>
</evidence>
<dbReference type="NCBIfam" id="TIGR00042">
    <property type="entry name" value="RdgB/HAM1 family non-canonical purine NTP pyrophosphatase"/>
    <property type="match status" value="1"/>
</dbReference>
<comment type="catalytic activity">
    <reaction evidence="8 10">
        <text>dITP + H2O = dIMP + diphosphate + H(+)</text>
        <dbReference type="Rhea" id="RHEA:28342"/>
        <dbReference type="ChEBI" id="CHEBI:15377"/>
        <dbReference type="ChEBI" id="CHEBI:15378"/>
        <dbReference type="ChEBI" id="CHEBI:33019"/>
        <dbReference type="ChEBI" id="CHEBI:61194"/>
        <dbReference type="ChEBI" id="CHEBI:61382"/>
        <dbReference type="EC" id="3.6.1.66"/>
    </reaction>
</comment>
<dbReference type="PANTHER" id="PTHR11067">
    <property type="entry name" value="INOSINE TRIPHOSPHATE PYROPHOSPHATASE/HAM1 PROTEIN"/>
    <property type="match status" value="1"/>
</dbReference>
<feature type="binding site" evidence="10">
    <location>
        <position position="187"/>
    </location>
    <ligand>
        <name>substrate</name>
    </ligand>
</feature>
<protein>
    <recommendedName>
        <fullName evidence="10">dITP/XTP pyrophosphatase</fullName>
        <ecNumber evidence="10">3.6.1.66</ecNumber>
    </recommendedName>
    <alternativeName>
        <fullName evidence="10">Non-canonical purine NTP pyrophosphatase</fullName>
    </alternativeName>
    <alternativeName>
        <fullName evidence="10">Non-standard purine NTP pyrophosphatase</fullName>
    </alternativeName>
    <alternativeName>
        <fullName evidence="10">Nucleoside-triphosphate diphosphatase</fullName>
    </alternativeName>
    <alternativeName>
        <fullName evidence="10">Nucleoside-triphosphate pyrophosphatase</fullName>
        <shortName evidence="10">NTPase</shortName>
    </alternativeName>
</protein>
<evidence type="ECO:0000313" key="13">
    <source>
        <dbReference type="Proteomes" id="UP000241639"/>
    </source>
</evidence>
<dbReference type="HAMAP" id="MF_01405">
    <property type="entry name" value="Non_canon_purine_NTPase"/>
    <property type="match status" value="1"/>
</dbReference>
<evidence type="ECO:0000256" key="8">
    <source>
        <dbReference type="ARBA" id="ARBA00051875"/>
    </source>
</evidence>
<feature type="binding site" evidence="10">
    <location>
        <position position="82"/>
    </location>
    <ligand>
        <name>substrate</name>
    </ligand>
</feature>
<dbReference type="GO" id="GO:0017111">
    <property type="term" value="F:ribonucleoside triphosphate phosphatase activity"/>
    <property type="evidence" value="ECO:0007669"/>
    <property type="project" value="InterPro"/>
</dbReference>
<dbReference type="RefSeq" id="WP_107725051.1">
    <property type="nucleotide sequence ID" value="NZ_PZZP01000001.1"/>
</dbReference>
<dbReference type="InterPro" id="IPR020922">
    <property type="entry name" value="dITP/XTP_pyrophosphatase"/>
</dbReference>
<dbReference type="GO" id="GO:0005829">
    <property type="term" value="C:cytosol"/>
    <property type="evidence" value="ECO:0007669"/>
    <property type="project" value="TreeGrafter"/>
</dbReference>
<dbReference type="SUPFAM" id="SSF52972">
    <property type="entry name" value="ITPase-like"/>
    <property type="match status" value="1"/>
</dbReference>
<accession>A0A2T4Z8K8</accession>
<comment type="subunit">
    <text evidence="2 10">Homodimer.</text>
</comment>
<dbReference type="GO" id="GO:0036220">
    <property type="term" value="F:ITP diphosphatase activity"/>
    <property type="evidence" value="ECO:0007669"/>
    <property type="project" value="UniProtKB-UniRule"/>
</dbReference>
<keyword evidence="4 10" id="KW-0547">Nucleotide-binding</keyword>
<dbReference type="InterPro" id="IPR002637">
    <property type="entry name" value="RdgB/HAM1"/>
</dbReference>
<feature type="binding site" evidence="10">
    <location>
        <begin position="164"/>
        <end position="167"/>
    </location>
    <ligand>
        <name>substrate</name>
    </ligand>
</feature>
<comment type="caution">
    <text evidence="10">Lacks conserved residue(s) required for the propagation of feature annotation.</text>
</comment>
<keyword evidence="7 10" id="KW-0546">Nucleotide metabolism</keyword>
<evidence type="ECO:0000256" key="9">
    <source>
        <dbReference type="ARBA" id="ARBA00052017"/>
    </source>
</evidence>
<dbReference type="GO" id="GO:0035870">
    <property type="term" value="F:dITP diphosphatase activity"/>
    <property type="evidence" value="ECO:0007669"/>
    <property type="project" value="UniProtKB-UniRule"/>
</dbReference>
<organism evidence="12 13">
    <name type="scientific">Desmospora activa DSM 45169</name>
    <dbReference type="NCBI Taxonomy" id="1121389"/>
    <lineage>
        <taxon>Bacteria</taxon>
        <taxon>Bacillati</taxon>
        <taxon>Bacillota</taxon>
        <taxon>Bacilli</taxon>
        <taxon>Bacillales</taxon>
        <taxon>Thermoactinomycetaceae</taxon>
        <taxon>Desmospora</taxon>
    </lineage>
</organism>
<dbReference type="FunFam" id="3.90.950.10:FF:000001">
    <property type="entry name" value="dITP/XTP pyrophosphatase"/>
    <property type="match status" value="1"/>
</dbReference>
<keyword evidence="5 10" id="KW-0378">Hydrolase</keyword>
<dbReference type="GO" id="GO:0009146">
    <property type="term" value="P:purine nucleoside triphosphate catabolic process"/>
    <property type="evidence" value="ECO:0007669"/>
    <property type="project" value="UniProtKB-UniRule"/>
</dbReference>
<dbReference type="AlphaFoldDB" id="A0A2T4Z8K8"/>
<comment type="caution">
    <text evidence="12">The sequence shown here is derived from an EMBL/GenBank/DDBJ whole genome shotgun (WGS) entry which is preliminary data.</text>
</comment>
<dbReference type="CDD" id="cd00515">
    <property type="entry name" value="HAM1"/>
    <property type="match status" value="1"/>
</dbReference>
<keyword evidence="3 10" id="KW-0479">Metal-binding</keyword>
<dbReference type="GO" id="GO:0009117">
    <property type="term" value="P:nucleotide metabolic process"/>
    <property type="evidence" value="ECO:0007669"/>
    <property type="project" value="UniProtKB-KW"/>
</dbReference>
<evidence type="ECO:0000256" key="11">
    <source>
        <dbReference type="RuleBase" id="RU003781"/>
    </source>
</evidence>
<evidence type="ECO:0000256" key="4">
    <source>
        <dbReference type="ARBA" id="ARBA00022741"/>
    </source>
</evidence>
<dbReference type="GO" id="GO:0036222">
    <property type="term" value="F:XTP diphosphatase activity"/>
    <property type="evidence" value="ECO:0007669"/>
    <property type="project" value="UniProtKB-UniRule"/>
</dbReference>
<evidence type="ECO:0000256" key="5">
    <source>
        <dbReference type="ARBA" id="ARBA00022801"/>
    </source>
</evidence>
<dbReference type="PANTHER" id="PTHR11067:SF9">
    <property type="entry name" value="INOSINE TRIPHOSPHATE PYROPHOSPHATASE"/>
    <property type="match status" value="1"/>
</dbReference>
<dbReference type="OrthoDB" id="9807456at2"/>
<comment type="cofactor">
    <cofactor evidence="10">
        <name>Mg(2+)</name>
        <dbReference type="ChEBI" id="CHEBI:18420"/>
    </cofactor>
    <text evidence="10">Binds 1 Mg(2+) ion per subunit.</text>
</comment>
<comment type="similarity">
    <text evidence="1 10 11">Belongs to the HAM1 NTPase family.</text>
</comment>
<dbReference type="Pfam" id="PF01725">
    <property type="entry name" value="Ham1p_like"/>
    <property type="match status" value="1"/>
</dbReference>
<dbReference type="GO" id="GO:0046872">
    <property type="term" value="F:metal ion binding"/>
    <property type="evidence" value="ECO:0007669"/>
    <property type="project" value="UniProtKB-KW"/>
</dbReference>
<evidence type="ECO:0000256" key="7">
    <source>
        <dbReference type="ARBA" id="ARBA00023080"/>
    </source>
</evidence>
<dbReference type="GO" id="GO:0000166">
    <property type="term" value="F:nucleotide binding"/>
    <property type="evidence" value="ECO:0007669"/>
    <property type="project" value="UniProtKB-KW"/>
</dbReference>
<reference evidence="12 13" key="1">
    <citation type="submission" date="2018-04" db="EMBL/GenBank/DDBJ databases">
        <title>Genomic Encyclopedia of Archaeal and Bacterial Type Strains, Phase II (KMG-II): from individual species to whole genera.</title>
        <authorList>
            <person name="Goeker M."/>
        </authorList>
    </citation>
    <scope>NUCLEOTIDE SEQUENCE [LARGE SCALE GENOMIC DNA]</scope>
    <source>
        <strain evidence="12 13">DSM 45169</strain>
    </source>
</reference>
<feature type="binding site" evidence="10">
    <location>
        <position position="81"/>
    </location>
    <ligand>
        <name>Mg(2+)</name>
        <dbReference type="ChEBI" id="CHEBI:18420"/>
    </ligand>
</feature>
<comment type="catalytic activity">
    <reaction evidence="10">
        <text>ITP + H2O = IMP + diphosphate + H(+)</text>
        <dbReference type="Rhea" id="RHEA:29399"/>
        <dbReference type="ChEBI" id="CHEBI:15377"/>
        <dbReference type="ChEBI" id="CHEBI:15378"/>
        <dbReference type="ChEBI" id="CHEBI:33019"/>
        <dbReference type="ChEBI" id="CHEBI:58053"/>
        <dbReference type="ChEBI" id="CHEBI:61402"/>
        <dbReference type="EC" id="3.6.1.66"/>
    </reaction>
</comment>
<keyword evidence="6 10" id="KW-0460">Magnesium</keyword>
<gene>
    <name evidence="12" type="ORF">C8J48_0801</name>
</gene>
<feature type="binding site" evidence="10">
    <location>
        <begin position="18"/>
        <end position="23"/>
    </location>
    <ligand>
        <name>substrate</name>
    </ligand>
</feature>
<comment type="function">
    <text evidence="10">Pyrophosphatase that catalyzes the hydrolysis of nucleoside triphosphates to their monophosphate derivatives, with a high preference for the non-canonical purine nucleotides XTP (xanthosine triphosphate), dITP (deoxyinosine triphosphate) and ITP. Seems to function as a house-cleaning enzyme that removes non-canonical purine nucleotides from the nucleotide pool, thus preventing their incorporation into DNA/RNA and avoiding chromosomal lesions.</text>
</comment>
<name>A0A2T4Z8K8_9BACL</name>
<feature type="active site" description="Proton acceptor" evidence="10">
    <location>
        <position position="81"/>
    </location>
</feature>